<feature type="domain" description="Cyclic nucleotide-binding" evidence="4">
    <location>
        <begin position="14"/>
        <end position="134"/>
    </location>
</feature>
<dbReference type="CDD" id="cd00038">
    <property type="entry name" value="CAP_ED"/>
    <property type="match status" value="1"/>
</dbReference>
<dbReference type="InterPro" id="IPR050397">
    <property type="entry name" value="Env_Response_Regulators"/>
</dbReference>
<evidence type="ECO:0000313" key="6">
    <source>
        <dbReference type="EMBL" id="SDB80687.1"/>
    </source>
</evidence>
<dbReference type="Gene3D" id="1.10.10.10">
    <property type="entry name" value="Winged helix-like DNA-binding domain superfamily/Winged helix DNA-binding domain"/>
    <property type="match status" value="1"/>
</dbReference>
<feature type="domain" description="HTH crp-type" evidence="5">
    <location>
        <begin position="148"/>
        <end position="209"/>
    </location>
</feature>
<proteinExistence type="predicted"/>
<evidence type="ECO:0000256" key="3">
    <source>
        <dbReference type="ARBA" id="ARBA00023163"/>
    </source>
</evidence>
<dbReference type="GO" id="GO:0003677">
    <property type="term" value="F:DNA binding"/>
    <property type="evidence" value="ECO:0007669"/>
    <property type="project" value="UniProtKB-KW"/>
</dbReference>
<dbReference type="Pfam" id="PF00027">
    <property type="entry name" value="cNMP_binding"/>
    <property type="match status" value="1"/>
</dbReference>
<dbReference type="SMART" id="SM00419">
    <property type="entry name" value="HTH_CRP"/>
    <property type="match status" value="1"/>
</dbReference>
<evidence type="ECO:0000256" key="1">
    <source>
        <dbReference type="ARBA" id="ARBA00023015"/>
    </source>
</evidence>
<dbReference type="Gene3D" id="2.60.120.10">
    <property type="entry name" value="Jelly Rolls"/>
    <property type="match status" value="1"/>
</dbReference>
<dbReference type="InterPro" id="IPR014710">
    <property type="entry name" value="RmlC-like_jellyroll"/>
</dbReference>
<dbReference type="PROSITE" id="PS51063">
    <property type="entry name" value="HTH_CRP_2"/>
    <property type="match status" value="1"/>
</dbReference>
<dbReference type="InterPro" id="IPR036390">
    <property type="entry name" value="WH_DNA-bd_sf"/>
</dbReference>
<dbReference type="InterPro" id="IPR018490">
    <property type="entry name" value="cNMP-bd_dom_sf"/>
</dbReference>
<gene>
    <name evidence="6" type="ORF">GA0111570_1034</name>
</gene>
<dbReference type="RefSeq" id="WP_175557327.1">
    <property type="nucleotide sequence ID" value="NZ_FMYF01000003.1"/>
</dbReference>
<dbReference type="InterPro" id="IPR036388">
    <property type="entry name" value="WH-like_DNA-bd_sf"/>
</dbReference>
<dbReference type="Proteomes" id="UP000199086">
    <property type="component" value="Unassembled WGS sequence"/>
</dbReference>
<dbReference type="InterPro" id="IPR012318">
    <property type="entry name" value="HTH_CRP"/>
</dbReference>
<sequence>MSTPTPFQAYPTLNLLSSELQDLVRRNGRQVQAPPGTVLFDLGSSCTGFLLVLAGVVEVSRPHVDGRSILLYRLEAGDTCVLTLNCLFGEVAYEARAVVRDPVLAVQLPKGVFHRLVDESPEFRHTMLALLTRRLTRVVRLLEATAFVSVQQRLAGELLARGPVVPATHQELAAAVGSVREVVSRQLATWAHAGWVATDRGRVTVLDPGALEQVLEPLGGP</sequence>
<keyword evidence="7" id="KW-1185">Reference proteome</keyword>
<dbReference type="STRING" id="1577474.GA0111570_1034"/>
<evidence type="ECO:0000259" key="4">
    <source>
        <dbReference type="PROSITE" id="PS50042"/>
    </source>
</evidence>
<dbReference type="PANTHER" id="PTHR24567:SF74">
    <property type="entry name" value="HTH-TYPE TRANSCRIPTIONAL REGULATOR ARCR"/>
    <property type="match status" value="1"/>
</dbReference>
<dbReference type="SUPFAM" id="SSF46785">
    <property type="entry name" value="Winged helix' DNA-binding domain"/>
    <property type="match status" value="1"/>
</dbReference>
<dbReference type="GO" id="GO:0005829">
    <property type="term" value="C:cytosol"/>
    <property type="evidence" value="ECO:0007669"/>
    <property type="project" value="TreeGrafter"/>
</dbReference>
<evidence type="ECO:0000256" key="2">
    <source>
        <dbReference type="ARBA" id="ARBA00023125"/>
    </source>
</evidence>
<dbReference type="Pfam" id="PF13545">
    <property type="entry name" value="HTH_Crp_2"/>
    <property type="match status" value="1"/>
</dbReference>
<dbReference type="AlphaFoldDB" id="A0A1G6GFB4"/>
<keyword evidence="3" id="KW-0804">Transcription</keyword>
<dbReference type="PROSITE" id="PS50042">
    <property type="entry name" value="CNMP_BINDING_3"/>
    <property type="match status" value="1"/>
</dbReference>
<protein>
    <submittedName>
        <fullName evidence="6">CRP/FNR family transcriptional regulator, anaerobic regulatory protein</fullName>
    </submittedName>
</protein>
<evidence type="ECO:0000313" key="7">
    <source>
        <dbReference type="Proteomes" id="UP000199086"/>
    </source>
</evidence>
<dbReference type="InterPro" id="IPR000595">
    <property type="entry name" value="cNMP-bd_dom"/>
</dbReference>
<dbReference type="PANTHER" id="PTHR24567">
    <property type="entry name" value="CRP FAMILY TRANSCRIPTIONAL REGULATORY PROTEIN"/>
    <property type="match status" value="1"/>
</dbReference>
<keyword evidence="1" id="KW-0805">Transcription regulation</keyword>
<keyword evidence="2" id="KW-0238">DNA-binding</keyword>
<evidence type="ECO:0000259" key="5">
    <source>
        <dbReference type="PROSITE" id="PS51063"/>
    </source>
</evidence>
<organism evidence="6 7">
    <name type="scientific">Raineyella antarctica</name>
    <dbReference type="NCBI Taxonomy" id="1577474"/>
    <lineage>
        <taxon>Bacteria</taxon>
        <taxon>Bacillati</taxon>
        <taxon>Actinomycetota</taxon>
        <taxon>Actinomycetes</taxon>
        <taxon>Propionibacteriales</taxon>
        <taxon>Propionibacteriaceae</taxon>
        <taxon>Raineyella</taxon>
    </lineage>
</organism>
<dbReference type="EMBL" id="FMYF01000003">
    <property type="protein sequence ID" value="SDB80687.1"/>
    <property type="molecule type" value="Genomic_DNA"/>
</dbReference>
<dbReference type="SUPFAM" id="SSF51206">
    <property type="entry name" value="cAMP-binding domain-like"/>
    <property type="match status" value="1"/>
</dbReference>
<reference evidence="6 7" key="1">
    <citation type="submission" date="2016-06" db="EMBL/GenBank/DDBJ databases">
        <authorList>
            <person name="Olsen C.W."/>
            <person name="Carey S."/>
            <person name="Hinshaw L."/>
            <person name="Karasin A.I."/>
        </authorList>
    </citation>
    <scope>NUCLEOTIDE SEQUENCE [LARGE SCALE GENOMIC DNA]</scope>
    <source>
        <strain evidence="6 7">LZ-22</strain>
    </source>
</reference>
<dbReference type="GO" id="GO:0003700">
    <property type="term" value="F:DNA-binding transcription factor activity"/>
    <property type="evidence" value="ECO:0007669"/>
    <property type="project" value="TreeGrafter"/>
</dbReference>
<name>A0A1G6GFB4_9ACTN</name>
<accession>A0A1G6GFB4</accession>